<keyword evidence="2" id="KW-0472">Membrane</keyword>
<dbReference type="Proteomes" id="UP000253562">
    <property type="component" value="Unassembled WGS sequence"/>
</dbReference>
<organism evidence="4 5">
    <name type="scientific">Bremerella cremea</name>
    <dbReference type="NCBI Taxonomy" id="1031537"/>
    <lineage>
        <taxon>Bacteria</taxon>
        <taxon>Pseudomonadati</taxon>
        <taxon>Planctomycetota</taxon>
        <taxon>Planctomycetia</taxon>
        <taxon>Pirellulales</taxon>
        <taxon>Pirellulaceae</taxon>
        <taxon>Bremerella</taxon>
    </lineage>
</organism>
<dbReference type="Pfam" id="PF14237">
    <property type="entry name" value="GYF_2"/>
    <property type="match status" value="1"/>
</dbReference>
<feature type="region of interest" description="Disordered" evidence="1">
    <location>
        <begin position="102"/>
        <end position="124"/>
    </location>
</feature>
<keyword evidence="2" id="KW-0812">Transmembrane</keyword>
<comment type="caution">
    <text evidence="4">The sequence shown here is derived from an EMBL/GenBank/DDBJ whole genome shotgun (WGS) entry which is preliminary data.</text>
</comment>
<reference evidence="4 5" key="1">
    <citation type="submission" date="2018-07" db="EMBL/GenBank/DDBJ databases">
        <title>Comparative genomes isolates from brazilian mangrove.</title>
        <authorList>
            <person name="De Araujo J.E."/>
            <person name="Taketani R.G."/>
            <person name="Silva M.C.P."/>
            <person name="Lourenco M.V."/>
            <person name="Oliveira V.M."/>
            <person name="Andreote F.D."/>
        </authorList>
    </citation>
    <scope>NUCLEOTIDE SEQUENCE [LARGE SCALE GENOMIC DNA]</scope>
    <source>
        <strain evidence="4 5">HEX PRIS-MGV</strain>
    </source>
</reference>
<feature type="transmembrane region" description="Helical" evidence="2">
    <location>
        <begin position="286"/>
        <end position="301"/>
    </location>
</feature>
<evidence type="ECO:0000256" key="1">
    <source>
        <dbReference type="SAM" id="MobiDB-lite"/>
    </source>
</evidence>
<feature type="transmembrane region" description="Helical" evidence="2">
    <location>
        <begin position="260"/>
        <end position="280"/>
    </location>
</feature>
<feature type="transmembrane region" description="Helical" evidence="2">
    <location>
        <begin position="135"/>
        <end position="154"/>
    </location>
</feature>
<dbReference type="InterPro" id="IPR025640">
    <property type="entry name" value="GYF_2"/>
</dbReference>
<name>A0A368KSH0_9BACT</name>
<keyword evidence="2" id="KW-1133">Transmembrane helix</keyword>
<evidence type="ECO:0000313" key="5">
    <source>
        <dbReference type="Proteomes" id="UP000253562"/>
    </source>
</evidence>
<evidence type="ECO:0000256" key="2">
    <source>
        <dbReference type="SAM" id="Phobius"/>
    </source>
</evidence>
<evidence type="ECO:0000259" key="3">
    <source>
        <dbReference type="Pfam" id="PF14237"/>
    </source>
</evidence>
<dbReference type="AlphaFoldDB" id="A0A368KSH0"/>
<dbReference type="EMBL" id="QPEX01000033">
    <property type="protein sequence ID" value="RCS46136.1"/>
    <property type="molecule type" value="Genomic_DNA"/>
</dbReference>
<accession>A0A368KSH0</accession>
<evidence type="ECO:0000313" key="4">
    <source>
        <dbReference type="EMBL" id="RCS46136.1"/>
    </source>
</evidence>
<proteinExistence type="predicted"/>
<feature type="domain" description="GYF" evidence="3">
    <location>
        <begin position="45"/>
        <end position="94"/>
    </location>
</feature>
<protein>
    <submittedName>
        <fullName evidence="4">DUF4339 domain-containing protein</fullName>
    </submittedName>
</protein>
<sequence>MPNAAGYRSPEETTPQFTLSFVVVEMEWTGMPTSSSSSTQSELRWYYAVDDAHVGPVSATKFWQLAEERVIKADTLVWCTGYTDWVPAQTIDGLFQTRKNRGSDPGFVSSSPQHAAPTPMKAPPPEIPSDIDRGLLMQIAKSGILFGLVCIVFTRGCDRIDKARIEGITGERAISEQEFNEREKSQLLPLQQRLDQLQAIDYVSAEEKKQLQEATESLRAEKMVFTLERKKMEAEIWSPLRAREARVGAEYQQMQMFRRIASLFGTTLTLIGIGIALFYAPSEQQLGIWIVLGVVIAAAYLG</sequence>
<gene>
    <name evidence="4" type="ORF">DTL42_16780</name>
</gene>